<dbReference type="PATRIC" id="fig|1125725.3.peg.1106"/>
<dbReference type="EC" id="1.1.1.1" evidence="10"/>
<dbReference type="Gene3D" id="3.40.50.1970">
    <property type="match status" value="1"/>
</dbReference>
<dbReference type="GO" id="GO:0004022">
    <property type="term" value="F:alcohol dehydrogenase (NAD+) activity"/>
    <property type="evidence" value="ECO:0007669"/>
    <property type="project" value="UniProtKB-EC"/>
</dbReference>
<dbReference type="RefSeq" id="WP_021330144.1">
    <property type="nucleotide sequence ID" value="NZ_AUZJ01000023.1"/>
</dbReference>
<evidence type="ECO:0000256" key="6">
    <source>
        <dbReference type="ARBA" id="ARBA00023027"/>
    </source>
</evidence>
<reference evidence="12 13" key="1">
    <citation type="submission" date="2013-08" db="EMBL/GenBank/DDBJ databases">
        <authorList>
            <person name="Durkin A.S."/>
            <person name="Haft D.R."/>
            <person name="McCorrison J."/>
            <person name="Torralba M."/>
            <person name="Gillis M."/>
            <person name="Haft D.H."/>
            <person name="Methe B."/>
            <person name="Sutton G."/>
            <person name="Nelson K.E."/>
        </authorList>
    </citation>
    <scope>NUCLEOTIDE SEQUENCE [LARGE SCALE GENOMIC DNA]</scope>
    <source>
        <strain evidence="11 13">ATCC 35536</strain>
        <strain evidence="10 12">VPI DR56BR1116</strain>
    </source>
</reference>
<evidence type="ECO:0000313" key="13">
    <source>
        <dbReference type="Proteomes" id="UP000016646"/>
    </source>
</evidence>
<evidence type="ECO:0000256" key="1">
    <source>
        <dbReference type="ARBA" id="ARBA00022490"/>
    </source>
</evidence>
<keyword evidence="8" id="KW-0594">Phospholipid biosynthesis</keyword>
<evidence type="ECO:0000313" key="11">
    <source>
        <dbReference type="EMBL" id="ERK00127.1"/>
    </source>
</evidence>
<gene>
    <name evidence="11" type="ORF">HMPREF0860_2145</name>
    <name evidence="10" type="ORF">HMPREF1325_0856</name>
</gene>
<keyword evidence="5 10" id="KW-0560">Oxidoreductase</keyword>
<dbReference type="AlphaFoldDB" id="U2KNR0"/>
<dbReference type="SUPFAM" id="SSF56796">
    <property type="entry name" value="Dehydroquinate synthase-like"/>
    <property type="match status" value="1"/>
</dbReference>
<dbReference type="CDD" id="cd08175">
    <property type="entry name" value="G1PDH"/>
    <property type="match status" value="1"/>
</dbReference>
<evidence type="ECO:0000256" key="4">
    <source>
        <dbReference type="ARBA" id="ARBA00022857"/>
    </source>
</evidence>
<keyword evidence="9" id="KW-1208">Phospholipid metabolism</keyword>
<keyword evidence="6" id="KW-0520">NAD</keyword>
<dbReference type="Gene3D" id="1.20.1090.10">
    <property type="entry name" value="Dehydroquinate synthase-like - alpha domain"/>
    <property type="match status" value="1"/>
</dbReference>
<dbReference type="GO" id="GO:0046872">
    <property type="term" value="F:metal ion binding"/>
    <property type="evidence" value="ECO:0007669"/>
    <property type="project" value="UniProtKB-KW"/>
</dbReference>
<accession>U2KNR0</accession>
<dbReference type="InterPro" id="IPR032837">
    <property type="entry name" value="G1PDH"/>
</dbReference>
<keyword evidence="7" id="KW-0443">Lipid metabolism</keyword>
<dbReference type="Proteomes" id="UP000016412">
    <property type="component" value="Unassembled WGS sequence"/>
</dbReference>
<keyword evidence="1" id="KW-0963">Cytoplasm</keyword>
<dbReference type="OrthoDB" id="9763580at2"/>
<name>U2KNR0_TRESO</name>
<evidence type="ECO:0000313" key="10">
    <source>
        <dbReference type="EMBL" id="ERF60929.1"/>
    </source>
</evidence>
<evidence type="ECO:0000256" key="3">
    <source>
        <dbReference type="ARBA" id="ARBA00022723"/>
    </source>
</evidence>
<dbReference type="PANTHER" id="PTHR43616">
    <property type="entry name" value="GLYCEROL DEHYDROGENASE"/>
    <property type="match status" value="1"/>
</dbReference>
<dbReference type="STRING" id="1125725.HMPREF1325_0856"/>
<evidence type="ECO:0000313" key="12">
    <source>
        <dbReference type="Proteomes" id="UP000016412"/>
    </source>
</evidence>
<organism evidence="10 12">
    <name type="scientific">Treponema socranskii subsp. socranskii VPI DR56BR1116 = ATCC 35536</name>
    <dbReference type="NCBI Taxonomy" id="1125725"/>
    <lineage>
        <taxon>Bacteria</taxon>
        <taxon>Pseudomonadati</taxon>
        <taxon>Spirochaetota</taxon>
        <taxon>Spirochaetia</taxon>
        <taxon>Spirochaetales</taxon>
        <taxon>Treponemataceae</taxon>
        <taxon>Treponema</taxon>
    </lineage>
</organism>
<evidence type="ECO:0000256" key="8">
    <source>
        <dbReference type="ARBA" id="ARBA00023209"/>
    </source>
</evidence>
<sequence length="445" mass="48605">MELNNGGSCGCGKKHVCGVKKLIIEKGALASLPSLLCEAGAEKPFLIMDGNTKKAAGDTVSDILKNAGIPFSSYVYETTEPLAPTEETFGRVMMFWDPSCDCIVAVGSGVINDVSKLVSRVSGRPYILVLTAPSMDGMVSPTSSMDVQSLKVSLPSATVHSVVADIDVLARAPRRMILAGFGDMLAKYISVTEWKISHIITGEYYCEKIASLLQSALQQVFDAAPRLLSGDEEAVRTLTDGLLLAGCAMAYAGVTRPASGMEHYISHIIDMRHLVFGTPADLHGIQAGIGTLYTLKLYEEIEKIDAIDIAKAEGYAAAFDYDEWSKTLRAFVGKSAESMIALEAKERKYDKASHKVRIKKIAEKWPELRSVMKEMLPPSQKIEDTMKALGMPLRLTELGVAPHDIPTLVKCTKDIRDKYVGTRLLWDIGELDDILQKVSENYFDI</sequence>
<protein>
    <submittedName>
        <fullName evidence="10">Alcohol dehydrogenase, iron-dependent</fullName>
        <ecNumber evidence="10">1.1.1.1</ecNumber>
    </submittedName>
</protein>
<dbReference type="Proteomes" id="UP000016646">
    <property type="component" value="Unassembled WGS sequence"/>
</dbReference>
<dbReference type="eggNOG" id="COG0371">
    <property type="taxonomic scope" value="Bacteria"/>
</dbReference>
<evidence type="ECO:0000256" key="5">
    <source>
        <dbReference type="ARBA" id="ARBA00023002"/>
    </source>
</evidence>
<proteinExistence type="predicted"/>
<comment type="caution">
    <text evidence="10">The sequence shown here is derived from an EMBL/GenBank/DDBJ whole genome shotgun (WGS) entry which is preliminary data.</text>
</comment>
<dbReference type="InterPro" id="IPR016205">
    <property type="entry name" value="Glycerol_DH"/>
</dbReference>
<evidence type="ECO:0000256" key="9">
    <source>
        <dbReference type="ARBA" id="ARBA00023264"/>
    </source>
</evidence>
<evidence type="ECO:0000256" key="2">
    <source>
        <dbReference type="ARBA" id="ARBA00022516"/>
    </source>
</evidence>
<keyword evidence="4" id="KW-0521">NADP</keyword>
<keyword evidence="13" id="KW-1185">Reference proteome</keyword>
<dbReference type="Pfam" id="PF13685">
    <property type="entry name" value="Fe-ADH_2"/>
    <property type="match status" value="1"/>
</dbReference>
<dbReference type="PANTHER" id="PTHR43616:SF5">
    <property type="entry name" value="GLYCEROL DEHYDROGENASE 1"/>
    <property type="match status" value="1"/>
</dbReference>
<dbReference type="GO" id="GO:0008654">
    <property type="term" value="P:phospholipid biosynthetic process"/>
    <property type="evidence" value="ECO:0007669"/>
    <property type="project" value="UniProtKB-KW"/>
</dbReference>
<evidence type="ECO:0000256" key="7">
    <source>
        <dbReference type="ARBA" id="ARBA00023098"/>
    </source>
</evidence>
<dbReference type="EMBL" id="AUZJ01000023">
    <property type="protein sequence ID" value="ERF60929.1"/>
    <property type="molecule type" value="Genomic_DNA"/>
</dbReference>
<dbReference type="EMBL" id="AVQI01000068">
    <property type="protein sequence ID" value="ERK00127.1"/>
    <property type="molecule type" value="Genomic_DNA"/>
</dbReference>
<keyword evidence="2" id="KW-0444">Lipid biosynthesis</keyword>
<keyword evidence="3" id="KW-0479">Metal-binding</keyword>